<feature type="coiled-coil region" evidence="13">
    <location>
        <begin position="994"/>
        <end position="1028"/>
    </location>
</feature>
<dbReference type="SUPFAM" id="SSF48371">
    <property type="entry name" value="ARM repeat"/>
    <property type="match status" value="1"/>
</dbReference>
<proteinExistence type="inferred from homology"/>
<evidence type="ECO:0000256" key="7">
    <source>
        <dbReference type="ARBA" id="ARBA00022768"/>
    </source>
</evidence>
<evidence type="ECO:0000256" key="4">
    <source>
        <dbReference type="ARBA" id="ARBA00022490"/>
    </source>
</evidence>
<keyword evidence="8" id="KW-0378">Hydrolase</keyword>
<comment type="catalytic activity">
    <reaction evidence="12">
        <text>ATP + H2O = ADP + phosphate + H(+)</text>
        <dbReference type="Rhea" id="RHEA:13065"/>
        <dbReference type="ChEBI" id="CHEBI:15377"/>
        <dbReference type="ChEBI" id="CHEBI:15378"/>
        <dbReference type="ChEBI" id="CHEBI:30616"/>
        <dbReference type="ChEBI" id="CHEBI:43474"/>
        <dbReference type="ChEBI" id="CHEBI:456216"/>
    </reaction>
</comment>
<dbReference type="InterPro" id="IPR017871">
    <property type="entry name" value="ABC_transporter-like_CS"/>
</dbReference>
<dbReference type="InterPro" id="IPR047038">
    <property type="entry name" value="eEF3_chromodomain-like_sf"/>
</dbReference>
<evidence type="ECO:0000256" key="13">
    <source>
        <dbReference type="SAM" id="Coils"/>
    </source>
</evidence>
<protein>
    <recommendedName>
        <fullName evidence="14">ABC transporter domain-containing protein</fullName>
    </recommendedName>
</protein>
<keyword evidence="4" id="KW-0963">Cytoplasm</keyword>
<keyword evidence="5" id="KW-0677">Repeat</keyword>
<accession>A0A6C0L0D5</accession>
<dbReference type="InterPro" id="IPR003439">
    <property type="entry name" value="ABC_transporter-like_ATP-bd"/>
</dbReference>
<dbReference type="GO" id="GO:0005524">
    <property type="term" value="F:ATP binding"/>
    <property type="evidence" value="ECO:0007669"/>
    <property type="project" value="UniProtKB-KW"/>
</dbReference>
<dbReference type="Pfam" id="PF00385">
    <property type="entry name" value="Chromo"/>
    <property type="match status" value="1"/>
</dbReference>
<evidence type="ECO:0000256" key="5">
    <source>
        <dbReference type="ARBA" id="ARBA00022737"/>
    </source>
</evidence>
<name>A0A6C0L0D5_9ZZZZ</name>
<dbReference type="InterPro" id="IPR000953">
    <property type="entry name" value="Chromo/chromo_shadow_dom"/>
</dbReference>
<evidence type="ECO:0000256" key="3">
    <source>
        <dbReference type="ARBA" id="ARBA00011054"/>
    </source>
</evidence>
<dbReference type="InterPro" id="IPR023780">
    <property type="entry name" value="Chromo_domain"/>
</dbReference>
<evidence type="ECO:0000256" key="12">
    <source>
        <dbReference type="ARBA" id="ARBA00049360"/>
    </source>
</evidence>
<dbReference type="PROSITE" id="PS00211">
    <property type="entry name" value="ABC_TRANSPORTER_1"/>
    <property type="match status" value="1"/>
</dbReference>
<dbReference type="PANTHER" id="PTHR19211:SF5">
    <property type="entry name" value="ELONGATION FACTOR 3A-RELATED"/>
    <property type="match status" value="1"/>
</dbReference>
<dbReference type="InterPro" id="IPR050611">
    <property type="entry name" value="ABCF"/>
</dbReference>
<evidence type="ECO:0000256" key="8">
    <source>
        <dbReference type="ARBA" id="ARBA00022801"/>
    </source>
</evidence>
<feature type="domain" description="ABC transporter" evidence="14">
    <location>
        <begin position="358"/>
        <end position="605"/>
    </location>
</feature>
<dbReference type="InterPro" id="IPR011989">
    <property type="entry name" value="ARM-like"/>
</dbReference>
<dbReference type="EMBL" id="MN741019">
    <property type="protein sequence ID" value="QHU22886.1"/>
    <property type="molecule type" value="Genomic_DNA"/>
</dbReference>
<dbReference type="SMART" id="SM00382">
    <property type="entry name" value="AAA"/>
    <property type="match status" value="2"/>
</dbReference>
<dbReference type="SMART" id="SM00298">
    <property type="entry name" value="CHROMO"/>
    <property type="match status" value="1"/>
</dbReference>
<sequence>MSKIMQEYKQFDSYESDLDTLCSFLESLCSSNFENVEEHKLLEFIPIIFKVYASKQKRNYYKYADNVITKIINFVNPWATPNIANILCGFIENYERAQKEYAYLALKTLVIKNPVQIKISMPKLIPIISYDINDSGINVRKYASEVLELFLGCSGNDDLKQFIPVVLKGLKQPDQIYSCVEELASCVFVQNVESPALAITVPILLRGLRDKNTATKRLSCVIVDNMCQLIEHPKEILPFYGLLKKNLELLTETISDPEARKVSARALNTLKGSCSGSENISFMKTSEDFSKLIPANVENIQYLCILITNLCNSGYLEESVWKDIFNNYGPEANCALESTLKYAKDLFVVKGDDFEDTEEGKDLYRGEFSLAYGALTLLNNTKLHLKQNRFYGLLGPNNCGKTTLMRAIANEQVEGFPKKDQLRTIFVEHEIQEMEVGEDDKGFPILNIDLCGTDWVVHCCNVMYNMNPPVTREQVEKVMLDIGFGNAKKDIGKDRAADMEMGVTTYSGGWKMKMQLCAATLMNADILMLDEPTGHLDVTNIAWIKNWLSEFKNNGGSIITTSHDTSFLNEMCTHLIDFQNRKLRMFTGEKGSVLKDFVEKYPEKKGYFELKSDVVKFKFPEPGPLENVKSMSKILLKMDKVTFQYPTRDTPTVYDIAIECSRISRVGVIGANGAGKSTAIKLLIGELKSTQGIITKQPGLRIAYIAQHAFHHLEKHIHKTPSQYIMWRFAGNEDQEGIEMINKEPSDEVEEKILKCFVDKEGELRPCETPEEEKKALEPEAIISRKENKKQKTREYEVKWKNKPIENTMWVRRELLLRMGAKKLVQRHDEKEAVAAGLASKTLTAKDVEEHLENFGVDKEQASHTLIKSLSGGVKVKVVLAASMWQNPHIIIMDEPTNYLDRDGLGALTKAIDDFKGGVIIISHNKEFTNAVTQEKWIMEKGRLRREGESISKFEDNTTKKDSEEDDIVYDAYGNEIKVERTKTLTDKERKKMIKQLKKKIKEGRKKKNLTEYEINELEEKMEELEAEAS</sequence>
<organism evidence="15">
    <name type="scientific">viral metagenome</name>
    <dbReference type="NCBI Taxonomy" id="1070528"/>
    <lineage>
        <taxon>unclassified sequences</taxon>
        <taxon>metagenomes</taxon>
        <taxon>organismal metagenomes</taxon>
    </lineage>
</organism>
<evidence type="ECO:0000313" key="15">
    <source>
        <dbReference type="EMBL" id="QHU22886.1"/>
    </source>
</evidence>
<evidence type="ECO:0000256" key="1">
    <source>
        <dbReference type="ARBA" id="ARBA00004496"/>
    </source>
</evidence>
<dbReference type="PROSITE" id="PS50893">
    <property type="entry name" value="ABC_TRANSPORTER_2"/>
    <property type="match status" value="2"/>
</dbReference>
<evidence type="ECO:0000259" key="14">
    <source>
        <dbReference type="PROSITE" id="PS50893"/>
    </source>
</evidence>
<evidence type="ECO:0000256" key="9">
    <source>
        <dbReference type="ARBA" id="ARBA00022840"/>
    </source>
</evidence>
<dbReference type="InterPro" id="IPR003593">
    <property type="entry name" value="AAA+_ATPase"/>
</dbReference>
<dbReference type="Gene3D" id="1.25.10.10">
    <property type="entry name" value="Leucine-rich Repeat Variant"/>
    <property type="match status" value="1"/>
</dbReference>
<evidence type="ECO:0000256" key="2">
    <source>
        <dbReference type="ARBA" id="ARBA00004815"/>
    </source>
</evidence>
<dbReference type="GO" id="GO:0005737">
    <property type="term" value="C:cytoplasm"/>
    <property type="evidence" value="ECO:0007669"/>
    <property type="project" value="UniProtKB-SubCell"/>
</dbReference>
<dbReference type="InterPro" id="IPR016024">
    <property type="entry name" value="ARM-type_fold"/>
</dbReference>
<dbReference type="GO" id="GO:0016887">
    <property type="term" value="F:ATP hydrolysis activity"/>
    <property type="evidence" value="ECO:0007669"/>
    <property type="project" value="InterPro"/>
</dbReference>
<dbReference type="CDD" id="cd18626">
    <property type="entry name" value="CD_eEF3"/>
    <property type="match status" value="1"/>
</dbReference>
<reference evidence="15" key="1">
    <citation type="journal article" date="2020" name="Nature">
        <title>Giant virus diversity and host interactions through global metagenomics.</title>
        <authorList>
            <person name="Schulz F."/>
            <person name="Roux S."/>
            <person name="Paez-Espino D."/>
            <person name="Jungbluth S."/>
            <person name="Walsh D.A."/>
            <person name="Denef V.J."/>
            <person name="McMahon K.D."/>
            <person name="Konstantinidis K.T."/>
            <person name="Eloe-Fadrosh E.A."/>
            <person name="Kyrpides N.C."/>
            <person name="Woyke T."/>
        </authorList>
    </citation>
    <scope>NUCLEOTIDE SEQUENCE</scope>
    <source>
        <strain evidence="15">GVMAG-S-ERX555907-63</strain>
    </source>
</reference>
<dbReference type="Pfam" id="PF24987">
    <property type="entry name" value="HEAT_EF3_N"/>
    <property type="match status" value="1"/>
</dbReference>
<dbReference type="SUPFAM" id="SSF52540">
    <property type="entry name" value="P-loop containing nucleoside triphosphate hydrolases"/>
    <property type="match status" value="2"/>
</dbReference>
<dbReference type="Gene3D" id="2.40.50.990">
    <property type="match status" value="1"/>
</dbReference>
<feature type="domain" description="ABC transporter" evidence="14">
    <location>
        <begin position="636"/>
        <end position="966"/>
    </location>
</feature>
<comment type="pathway">
    <text evidence="2">Protein biosynthesis; polypeptide chain elongation.</text>
</comment>
<keyword evidence="9" id="KW-0067">ATP-binding</keyword>
<evidence type="ECO:0000256" key="6">
    <source>
        <dbReference type="ARBA" id="ARBA00022741"/>
    </source>
</evidence>
<dbReference type="Pfam" id="PF00005">
    <property type="entry name" value="ABC_tran"/>
    <property type="match status" value="2"/>
</dbReference>
<dbReference type="GO" id="GO:0003723">
    <property type="term" value="F:RNA binding"/>
    <property type="evidence" value="ECO:0007669"/>
    <property type="project" value="UniProtKB-KW"/>
</dbReference>
<keyword evidence="11" id="KW-0648">Protein biosynthesis</keyword>
<dbReference type="SUPFAM" id="SSF54160">
    <property type="entry name" value="Chromo domain-like"/>
    <property type="match status" value="1"/>
</dbReference>
<comment type="subcellular location">
    <subcellularLocation>
        <location evidence="1">Cytoplasm</location>
    </subcellularLocation>
</comment>
<dbReference type="InterPro" id="IPR027417">
    <property type="entry name" value="P-loop_NTPase"/>
</dbReference>
<comment type="similarity">
    <text evidence="3">Belongs to the ABC transporter superfamily. ABCF family. EF3 subfamily.</text>
</comment>
<dbReference type="InterPro" id="IPR016197">
    <property type="entry name" value="Chromo-like_dom_sf"/>
</dbReference>
<dbReference type="GO" id="GO:0003746">
    <property type="term" value="F:translation elongation factor activity"/>
    <property type="evidence" value="ECO:0007669"/>
    <property type="project" value="UniProtKB-KW"/>
</dbReference>
<keyword evidence="7" id="KW-0251">Elongation factor</keyword>
<evidence type="ECO:0000256" key="10">
    <source>
        <dbReference type="ARBA" id="ARBA00022884"/>
    </source>
</evidence>
<evidence type="ECO:0000256" key="11">
    <source>
        <dbReference type="ARBA" id="ARBA00022917"/>
    </source>
</evidence>
<dbReference type="InterPro" id="IPR015688">
    <property type="entry name" value="eEF3_ABC2_chromodomain-like"/>
</dbReference>
<keyword evidence="13" id="KW-0175">Coiled coil</keyword>
<dbReference type="UniPathway" id="UPA00345"/>
<dbReference type="AlphaFoldDB" id="A0A6C0L0D5"/>
<dbReference type="Gene3D" id="3.40.50.300">
    <property type="entry name" value="P-loop containing nucleotide triphosphate hydrolases"/>
    <property type="match status" value="2"/>
</dbReference>
<keyword evidence="6" id="KW-0547">Nucleotide-binding</keyword>
<keyword evidence="10" id="KW-0694">RNA-binding</keyword>
<dbReference type="Pfam" id="PF24984">
    <property type="entry name" value="HEAT_EF3_GNC1"/>
    <property type="match status" value="1"/>
</dbReference>
<dbReference type="PANTHER" id="PTHR19211">
    <property type="entry name" value="ATP-BINDING TRANSPORT PROTEIN-RELATED"/>
    <property type="match status" value="1"/>
</dbReference>